<reference evidence="1 2" key="1">
    <citation type="submission" date="2015-04" db="EMBL/GenBank/DDBJ databases">
        <title>Complete genome sequence of Schizopora paradoxa KUC8140, a cosmopolitan wood degrader in East Asia.</title>
        <authorList>
            <consortium name="DOE Joint Genome Institute"/>
            <person name="Min B."/>
            <person name="Park H."/>
            <person name="Jang Y."/>
            <person name="Kim J.-J."/>
            <person name="Kim K.H."/>
            <person name="Pangilinan J."/>
            <person name="Lipzen A."/>
            <person name="Riley R."/>
            <person name="Grigoriev I.V."/>
            <person name="Spatafora J.W."/>
            <person name="Choi I.-G."/>
        </authorList>
    </citation>
    <scope>NUCLEOTIDE SEQUENCE [LARGE SCALE GENOMIC DNA]</scope>
    <source>
        <strain evidence="1 2">KUC8140</strain>
    </source>
</reference>
<keyword evidence="2" id="KW-1185">Reference proteome</keyword>
<dbReference type="AlphaFoldDB" id="A0A0H2R685"/>
<name>A0A0H2R685_9AGAM</name>
<evidence type="ECO:0000313" key="1">
    <source>
        <dbReference type="EMBL" id="KLO07379.1"/>
    </source>
</evidence>
<protein>
    <recommendedName>
        <fullName evidence="3">F-box domain-containing protein</fullName>
    </recommendedName>
</protein>
<dbReference type="InterPro" id="IPR036047">
    <property type="entry name" value="F-box-like_dom_sf"/>
</dbReference>
<organism evidence="1 2">
    <name type="scientific">Schizopora paradoxa</name>
    <dbReference type="NCBI Taxonomy" id="27342"/>
    <lineage>
        <taxon>Eukaryota</taxon>
        <taxon>Fungi</taxon>
        <taxon>Dikarya</taxon>
        <taxon>Basidiomycota</taxon>
        <taxon>Agaricomycotina</taxon>
        <taxon>Agaricomycetes</taxon>
        <taxon>Hymenochaetales</taxon>
        <taxon>Schizoporaceae</taxon>
        <taxon>Schizopora</taxon>
    </lineage>
</organism>
<dbReference type="SUPFAM" id="SSF81383">
    <property type="entry name" value="F-box domain"/>
    <property type="match status" value="1"/>
</dbReference>
<dbReference type="OrthoDB" id="3365698at2759"/>
<proteinExistence type="predicted"/>
<gene>
    <name evidence="1" type="ORF">SCHPADRAFT_652344</name>
</gene>
<evidence type="ECO:0008006" key="3">
    <source>
        <dbReference type="Google" id="ProtNLM"/>
    </source>
</evidence>
<dbReference type="InParanoid" id="A0A0H2R685"/>
<evidence type="ECO:0000313" key="2">
    <source>
        <dbReference type="Proteomes" id="UP000053477"/>
    </source>
</evidence>
<dbReference type="EMBL" id="KQ086143">
    <property type="protein sequence ID" value="KLO07379.1"/>
    <property type="molecule type" value="Genomic_DNA"/>
</dbReference>
<dbReference type="Proteomes" id="UP000053477">
    <property type="component" value="Unassembled WGS sequence"/>
</dbReference>
<sequence length="472" mass="55107">MASARKRCKYDWDANIRINEQRQHGIKKIPPKFVPDPNTLAWLQKFATKRNSDRVEIKLDNMFPWLWNSNWDAAIELDDAGVKQLKQAVRQAEAMESSLDAFLSCVKDRLGRLRRTLKVIAPKSYFPLLSDDVLAMIFEFAALPYSQATGSEYDYKTPSNVSQVSRRFRAVALSLPRIWRYIDMTSDVKIIASRSAVAGPVLEAFVGCKWRYDERKQRNLNLFSFVGRITTLSDRIFSLRFDLDPSSDVEFFEMMHTKKKFASMSFPSLNELVLNYDDPNTEFRSIHFYRGWKVPSLRVLKAHNVIPEFRLASVFAGVTDFSLTLDKRRNDHWKFPRILKVISAFSSVETLEFVLDGRAMTRYFNCTETASLPTVERLKTVFPGMQVDTAGDFCRALKTPNKMYWTLEIQPDDNYFRSSKSYLEHFFSFSRYSFYYRQNDDKEINSIRAGDLMDRFLNIGVHQPLRYLNKFI</sequence>
<accession>A0A0H2R685</accession>